<dbReference type="Pfam" id="PF00646">
    <property type="entry name" value="F-box"/>
    <property type="match status" value="1"/>
</dbReference>
<protein>
    <recommendedName>
        <fullName evidence="1">F-box domain-containing protein</fullName>
    </recommendedName>
</protein>
<keyword evidence="3" id="KW-1185">Reference proteome</keyword>
<evidence type="ECO:0000259" key="1">
    <source>
        <dbReference type="Pfam" id="PF00646"/>
    </source>
</evidence>
<dbReference type="InterPro" id="IPR036047">
    <property type="entry name" value="F-box-like_dom_sf"/>
</dbReference>
<name>A0A8K0HSA4_9ROSA</name>
<dbReference type="SUPFAM" id="SSF81383">
    <property type="entry name" value="F-box domain"/>
    <property type="match status" value="1"/>
</dbReference>
<dbReference type="EMBL" id="VOIH02000001">
    <property type="protein sequence ID" value="KAF3457811.1"/>
    <property type="molecule type" value="Genomic_DNA"/>
</dbReference>
<sequence>MDCLPSFLFFFSNTLSFLSSQSEKSKTARLPNECSIQQPNCRTIEIQIDVLELILQRLAFIDIVRFRAVCFTWKMAVDSYISSPIYRPFPQAPWLLHSCDEPKNHWRFFNPTETKFYNVENCFEFVAKSWIMGSLDDGWVLMLDETSNAFLVN</sequence>
<reference evidence="2" key="1">
    <citation type="submission" date="2020-03" db="EMBL/GenBank/DDBJ databases">
        <title>A high-quality chromosome-level genome assembly of a woody plant with both climbing and erect habits, Rhamnella rubrinervis.</title>
        <authorList>
            <person name="Lu Z."/>
            <person name="Yang Y."/>
            <person name="Zhu X."/>
            <person name="Sun Y."/>
        </authorList>
    </citation>
    <scope>NUCLEOTIDE SEQUENCE</scope>
    <source>
        <strain evidence="2">BYM</strain>
        <tissue evidence="2">Leaf</tissue>
    </source>
</reference>
<dbReference type="OrthoDB" id="1028522at2759"/>
<evidence type="ECO:0000313" key="2">
    <source>
        <dbReference type="EMBL" id="KAF3457811.1"/>
    </source>
</evidence>
<dbReference type="PANTHER" id="PTHR44586:SF25">
    <property type="entry name" value="(WILD MALAYSIAN BANANA) HYPOTHETICAL PROTEIN"/>
    <property type="match status" value="1"/>
</dbReference>
<dbReference type="InterPro" id="IPR001810">
    <property type="entry name" value="F-box_dom"/>
</dbReference>
<evidence type="ECO:0000313" key="3">
    <source>
        <dbReference type="Proteomes" id="UP000796880"/>
    </source>
</evidence>
<dbReference type="PANTHER" id="PTHR44586">
    <property type="entry name" value="F-BOX DOMAIN CONTAINING PROTEIN, EXPRESSED"/>
    <property type="match status" value="1"/>
</dbReference>
<accession>A0A8K0HSA4</accession>
<gene>
    <name evidence="2" type="ORF">FNV43_RR02471</name>
</gene>
<organism evidence="2 3">
    <name type="scientific">Rhamnella rubrinervis</name>
    <dbReference type="NCBI Taxonomy" id="2594499"/>
    <lineage>
        <taxon>Eukaryota</taxon>
        <taxon>Viridiplantae</taxon>
        <taxon>Streptophyta</taxon>
        <taxon>Embryophyta</taxon>
        <taxon>Tracheophyta</taxon>
        <taxon>Spermatophyta</taxon>
        <taxon>Magnoliopsida</taxon>
        <taxon>eudicotyledons</taxon>
        <taxon>Gunneridae</taxon>
        <taxon>Pentapetalae</taxon>
        <taxon>rosids</taxon>
        <taxon>fabids</taxon>
        <taxon>Rosales</taxon>
        <taxon>Rhamnaceae</taxon>
        <taxon>rhamnoid group</taxon>
        <taxon>Rhamneae</taxon>
        <taxon>Rhamnella</taxon>
    </lineage>
</organism>
<dbReference type="Proteomes" id="UP000796880">
    <property type="component" value="Unassembled WGS sequence"/>
</dbReference>
<dbReference type="AlphaFoldDB" id="A0A8K0HSA4"/>
<comment type="caution">
    <text evidence="2">The sequence shown here is derived from an EMBL/GenBank/DDBJ whole genome shotgun (WGS) entry which is preliminary data.</text>
</comment>
<proteinExistence type="predicted"/>
<feature type="domain" description="F-box" evidence="1">
    <location>
        <begin position="48"/>
        <end position="79"/>
    </location>
</feature>